<accession>A0A7S9KIG7</accession>
<feature type="domain" description="RNA-directed RNA polymerase C-terminal" evidence="1">
    <location>
        <begin position="937"/>
        <end position="1057"/>
    </location>
</feature>
<sequence length="1273" mass="146081">MDVHAYYTEELTDDEPLKKLNSEMNFVKHDDQVKIAKDKIDKLTTVDIPSLDEILQCGKALSRSNALWTEDTLELIDKVGLAYRMFPEILLEIAKVWKKPPDKIARYIDSGGMFATCKDASFKYDPITQRTLPSDIRYMYNENLHDLGKGGLESKLNMSLFHKLGGQGRWGNIWMEILSATLYMDDVTEELALGRLGFFSCRNEPRGPMDLLTIQTIMYILRRWNNFPFFVTPRGVVVNPKFTGECSTCVLPLLYSLLELSSEERMFNTVDVLTEVMIMERLSAAKTSFESHMLNNKGTYPSFIPLITTQLSKSIKIRYSGWQEIVTELENVDEYIPNGSGIDVQGLERKCKSDHQELWKLINRMRELDSAERTETARWLIMWCLSAGNPGIYYRTSLVLEYEKSVGAQIHEVIQTPKRKSLYLDQGLEMTLQYDWESISGPLKFIHDRYAAEVEKIVPKLRNMEEYYVSLLTSNSQGQKVDPRDVVVENVPEVLRAMNSVKQKRIAAFTFNRDPYESYIEFKKSLMRDGICTIRFQNDRRARIVEIVPNQDQIGWAVVLAVFEEIKKNDVRMAVGKQKGSVYDMMYQLEATGDGSAVVIYSDVSGADASTQPFLATLFGQIIAEELIKHSHTDHRYFACHTEEVIDTNMSRHIIPALGRALLAVINTRAQKNYLLKDPITNVSMKIKPAIFESGRYDTSAQHTTMYTYAHEYTYNQYKNTGPKWQISARKFGDDSIEIARSISNVPDFNDLDEYIRMSSEDMKKLGFKIEINASRFYGDFLQQSALNGRVVPKSARSSIYTDERQNSTNRDVIDRIGIVANVVNAAAQRGYAPENLMSLTKQAWAIIRHERFRSDHLLKMRGFRLWPEIKMFSYPMTLIFFPPMNTQNPNLLIDGVYLPRSSHLRTVGNSKLVWIINKLTSDIEKTMLLTFREDGKYVSAYSLLKDRLETLGIRQALILQAYSRSGSLSKTREELLEKEIYQMAERLGEYKNQRKRMKSLQAIGMLKTMGIQVPDSISYYHRPITRIKDLFASVSESVIEAEYLNDQLILYLNRYSKISPRDIRLSVEVAALHIKYSGEQMELFDICEKYPLLPGYRSESDWGRALRMMGHPIFSRGRVGKIFGTYSKYGNSFPLDLAIKKGVEALAHSEVAFGLFVDAIDIPEQHKTEFKNLVMSSDVIAVNDYYNSGFQQAELFGINGLFDPSQTLINFSDIVPNSIQNQMRVMVRDFLLYDLPHAKGELVNVSCSLAGLEVLNQKHFRRIRERSTMIAT</sequence>
<dbReference type="Gene3D" id="3.90.1850.10">
    <property type="entry name" value="RNA-directed RNA polymerase lambda-3"/>
    <property type="match status" value="1"/>
</dbReference>
<dbReference type="Pfam" id="PF22213">
    <property type="entry name" value="CPV_RdRP_C"/>
    <property type="match status" value="1"/>
</dbReference>
<dbReference type="PROSITE" id="PS50890">
    <property type="entry name" value="PUA"/>
    <property type="match status" value="1"/>
</dbReference>
<dbReference type="Pfam" id="PF22212">
    <property type="entry name" value="CPV_RdRP_pol_dom"/>
    <property type="match status" value="1"/>
</dbReference>
<protein>
    <recommendedName>
        <fullName evidence="1">RNA-directed RNA polymerase C-terminal domain-containing protein</fullName>
    </recommendedName>
</protein>
<reference evidence="2" key="1">
    <citation type="submission" date="2020-07" db="EMBL/GenBank/DDBJ databases">
        <authorList>
            <person name="Guo L."/>
            <person name="Lu X."/>
        </authorList>
    </citation>
    <scope>NUCLEOTIDE SEQUENCE</scope>
    <source>
        <strain evidence="2">USAdf-1</strain>
    </source>
</reference>
<evidence type="ECO:0000313" key="2">
    <source>
        <dbReference type="EMBL" id="QPG92977.1"/>
    </source>
</evidence>
<dbReference type="InterPro" id="IPR054002">
    <property type="entry name" value="RdRP_C"/>
</dbReference>
<dbReference type="EMBL" id="MT747991">
    <property type="protein sequence ID" value="QPG92977.1"/>
    <property type="molecule type" value="Genomic_RNA"/>
</dbReference>
<proteinExistence type="predicted"/>
<evidence type="ECO:0000259" key="1">
    <source>
        <dbReference type="Pfam" id="PF22213"/>
    </source>
</evidence>
<organism evidence="2">
    <name type="scientific">Skokie reo-like virus</name>
    <dbReference type="NCBI Taxonomy" id="2789444"/>
    <lineage>
        <taxon>Viruses</taxon>
        <taxon>Riboviria</taxon>
        <taxon>Orthornavirae</taxon>
        <taxon>Duplornaviricota</taxon>
        <taxon>Resentoviricetes</taxon>
        <taxon>Reovirales</taxon>
    </lineage>
</organism>
<name>A0A7S9KIG7_9REOV</name>